<evidence type="ECO:0000259" key="6">
    <source>
        <dbReference type="Pfam" id="PF02900"/>
    </source>
</evidence>
<evidence type="ECO:0000256" key="4">
    <source>
        <dbReference type="ARBA" id="ARBA00022833"/>
    </source>
</evidence>
<dbReference type="GO" id="GO:0008270">
    <property type="term" value="F:zinc ion binding"/>
    <property type="evidence" value="ECO:0007669"/>
    <property type="project" value="InterPro"/>
</dbReference>
<dbReference type="AlphaFoldDB" id="A0A4R3VEL4"/>
<comment type="similarity">
    <text evidence="2">Belongs to the DODA-type extradiol aromatic ring-opening dioxygenase family.</text>
</comment>
<keyword evidence="3" id="KW-0479">Metal-binding</keyword>
<dbReference type="GO" id="GO:0016702">
    <property type="term" value="F:oxidoreductase activity, acting on single donors with incorporation of molecular oxygen, incorporation of two atoms of oxygen"/>
    <property type="evidence" value="ECO:0007669"/>
    <property type="project" value="UniProtKB-ARBA"/>
</dbReference>
<dbReference type="SUPFAM" id="SSF53213">
    <property type="entry name" value="LigB-like"/>
    <property type="match status" value="1"/>
</dbReference>
<comment type="caution">
    <text evidence="7">The sequence shown here is derived from an EMBL/GenBank/DDBJ whole genome shotgun (WGS) entry which is preliminary data.</text>
</comment>
<dbReference type="InterPro" id="IPR004183">
    <property type="entry name" value="Xdiol_dOase_suB"/>
</dbReference>
<accession>A0A4R3VEL4</accession>
<dbReference type="Gene3D" id="3.40.830.10">
    <property type="entry name" value="LigB-like"/>
    <property type="match status" value="1"/>
</dbReference>
<feature type="domain" description="Extradiol ring-cleavage dioxygenase class III enzyme subunit B" evidence="6">
    <location>
        <begin position="37"/>
        <end position="234"/>
    </location>
</feature>
<dbReference type="PANTHER" id="PTHR30096">
    <property type="entry name" value="4,5-DOPA DIOXYGENASE EXTRADIOL-LIKE PROTEIN"/>
    <property type="match status" value="1"/>
</dbReference>
<dbReference type="PIRSF" id="PIRSF006157">
    <property type="entry name" value="Doxgns_DODA"/>
    <property type="match status" value="1"/>
</dbReference>
<dbReference type="PANTHER" id="PTHR30096:SF0">
    <property type="entry name" value="4,5-DOPA DIOXYGENASE EXTRADIOL-LIKE PROTEIN"/>
    <property type="match status" value="1"/>
</dbReference>
<evidence type="ECO:0000256" key="3">
    <source>
        <dbReference type="ARBA" id="ARBA00022723"/>
    </source>
</evidence>
<dbReference type="EMBL" id="SMBX01000001">
    <property type="protein sequence ID" value="TCV02641.1"/>
    <property type="molecule type" value="Genomic_DNA"/>
</dbReference>
<sequence>MGHRMPVLFVSHGAPTFALEPGVAGPELTRLGRHLARPAAVLIVSAHWISRAGVRVTAAEHPETIHDFRGFPSALYALRYPAPGAPLLAAQLVRQLRAQGWDADEDPVRGLDHGAWVPLMHLLPDADIPVIQVSLPDPCDTQRAWELGRALAPLRDQGVLIVGSGSLTHNLYEVRHPGSDAELYVQEFTGWVRSHVAALDHAALKDYRRLAPAAARAHPTEEHFLPLLVAMGASCDGDPVGLVDGGVDYGVLSMDTYVFGELARAA</sequence>
<dbReference type="CDD" id="cd07363">
    <property type="entry name" value="45_DOPA_Dioxygenase"/>
    <property type="match status" value="1"/>
</dbReference>
<dbReference type="Proteomes" id="UP000294692">
    <property type="component" value="Unassembled WGS sequence"/>
</dbReference>
<keyword evidence="8" id="KW-1185">Reference proteome</keyword>
<name>A0A4R3VEL4_9BURK</name>
<organism evidence="7 8">
    <name type="scientific">Paracandidimonas soli</name>
    <dbReference type="NCBI Taxonomy" id="1917182"/>
    <lineage>
        <taxon>Bacteria</taxon>
        <taxon>Pseudomonadati</taxon>
        <taxon>Pseudomonadota</taxon>
        <taxon>Betaproteobacteria</taxon>
        <taxon>Burkholderiales</taxon>
        <taxon>Alcaligenaceae</taxon>
        <taxon>Paracandidimonas</taxon>
    </lineage>
</organism>
<evidence type="ECO:0000256" key="5">
    <source>
        <dbReference type="ARBA" id="ARBA00023002"/>
    </source>
</evidence>
<comment type="cofactor">
    <cofactor evidence="1">
        <name>Zn(2+)</name>
        <dbReference type="ChEBI" id="CHEBI:29105"/>
    </cofactor>
</comment>
<evidence type="ECO:0000256" key="2">
    <source>
        <dbReference type="ARBA" id="ARBA00007581"/>
    </source>
</evidence>
<gene>
    <name evidence="7" type="ORF">EV686_10197</name>
</gene>
<protein>
    <submittedName>
        <fullName evidence="7">4,5-DOPA dioxygenase extradiol</fullName>
    </submittedName>
</protein>
<dbReference type="OrthoDB" id="9790889at2"/>
<dbReference type="InterPro" id="IPR014436">
    <property type="entry name" value="Extradiol_dOase_DODA"/>
</dbReference>
<keyword evidence="5" id="KW-0560">Oxidoreductase</keyword>
<dbReference type="RefSeq" id="WP_132472375.1">
    <property type="nucleotide sequence ID" value="NZ_JBHRVM010000001.1"/>
</dbReference>
<dbReference type="Pfam" id="PF02900">
    <property type="entry name" value="LigB"/>
    <property type="match status" value="1"/>
</dbReference>
<evidence type="ECO:0000313" key="8">
    <source>
        <dbReference type="Proteomes" id="UP000294692"/>
    </source>
</evidence>
<proteinExistence type="inferred from homology"/>
<evidence type="ECO:0000256" key="1">
    <source>
        <dbReference type="ARBA" id="ARBA00001947"/>
    </source>
</evidence>
<dbReference type="GO" id="GO:0008198">
    <property type="term" value="F:ferrous iron binding"/>
    <property type="evidence" value="ECO:0007669"/>
    <property type="project" value="InterPro"/>
</dbReference>
<reference evidence="7 8" key="1">
    <citation type="submission" date="2019-03" db="EMBL/GenBank/DDBJ databases">
        <title>Genomic Encyclopedia of Type Strains, Phase IV (KMG-IV): sequencing the most valuable type-strain genomes for metagenomic binning, comparative biology and taxonomic classification.</title>
        <authorList>
            <person name="Goeker M."/>
        </authorList>
    </citation>
    <scope>NUCLEOTIDE SEQUENCE [LARGE SCALE GENOMIC DNA]</scope>
    <source>
        <strain evidence="7 8">DSM 100048</strain>
    </source>
</reference>
<evidence type="ECO:0000313" key="7">
    <source>
        <dbReference type="EMBL" id="TCV02641.1"/>
    </source>
</evidence>
<keyword evidence="4" id="KW-0862">Zinc</keyword>
<keyword evidence="7" id="KW-0223">Dioxygenase</keyword>